<sequence length="210" mass="22522">MLQSLLRRLQRGLWYAAGAVAATETAKSAVVVVKNVAEVVESVTGKIDDNITKTCTLLNEEEIGGAINDAFQDAFQGGLFGSTETADPFEKPAESVNHMDDDDDNDEASAPAMSAWTQTTKAIFSGFFGGDGISRAFEGLGMDDTEDPFETSAENANDMDDDDYYDAEEEVSGWERANTTKTDAPFETPADDAKETPAASIWTKMVTAGC</sequence>
<proteinExistence type="predicted"/>
<gene>
    <name evidence="2" type="ORF">REG_0633</name>
</gene>
<dbReference type="AlphaFoldDB" id="E0WRM8"/>
<evidence type="ECO:0000256" key="1">
    <source>
        <dbReference type="SAM" id="MobiDB-lite"/>
    </source>
</evidence>
<dbReference type="HOGENOM" id="CLU_1308251_0_0_6"/>
<name>E0WRM8_9ENTR</name>
<evidence type="ECO:0000313" key="3">
    <source>
        <dbReference type="Proteomes" id="UP000005726"/>
    </source>
</evidence>
<organism evidence="2 3">
    <name type="scientific">Candidatus Regiella insecticola LSR1</name>
    <dbReference type="NCBI Taxonomy" id="663321"/>
    <lineage>
        <taxon>Bacteria</taxon>
        <taxon>Pseudomonadati</taxon>
        <taxon>Pseudomonadota</taxon>
        <taxon>Gammaproteobacteria</taxon>
        <taxon>Enterobacterales</taxon>
        <taxon>Enterobacteriaceae</taxon>
        <taxon>aphid secondary symbionts</taxon>
        <taxon>Candidatus Regiella</taxon>
    </lineage>
</organism>
<accession>E0WRM8</accession>
<reference evidence="2" key="1">
    <citation type="journal article" date="2009" name="Environ. Microbiol.">
        <title>Dynamics of genome evolution in facultative symbionts of aphids.</title>
        <authorList>
            <person name="Degnan P.H."/>
            <person name="Leonardo T.E."/>
            <person name="Cass B.N."/>
            <person name="Hurwitz B."/>
            <person name="Stern D."/>
            <person name="Gibbs R.A."/>
            <person name="Richards S."/>
            <person name="Moran N.A."/>
        </authorList>
    </citation>
    <scope>NUCLEOTIDE SEQUENCE [LARGE SCALE GENOMIC DNA]</scope>
    <source>
        <strain evidence="2">LSR1</strain>
    </source>
</reference>
<feature type="region of interest" description="Disordered" evidence="1">
    <location>
        <begin position="138"/>
        <end position="199"/>
    </location>
</feature>
<keyword evidence="3" id="KW-1185">Reference proteome</keyword>
<feature type="compositionally biased region" description="Acidic residues" evidence="1">
    <location>
        <begin position="157"/>
        <end position="172"/>
    </location>
</feature>
<protein>
    <submittedName>
        <fullName evidence="2">Uncharacterized protein</fullName>
    </submittedName>
</protein>
<dbReference type="Proteomes" id="UP000005726">
    <property type="component" value="Unassembled WGS sequence"/>
</dbReference>
<feature type="compositionally biased region" description="Basic and acidic residues" evidence="1">
    <location>
        <begin position="88"/>
        <end position="99"/>
    </location>
</feature>
<evidence type="ECO:0000313" key="2">
    <source>
        <dbReference type="EMBL" id="EFL92788.1"/>
    </source>
</evidence>
<dbReference type="EMBL" id="GL379589">
    <property type="protein sequence ID" value="EFL92788.1"/>
    <property type="molecule type" value="Genomic_DNA"/>
</dbReference>
<feature type="region of interest" description="Disordered" evidence="1">
    <location>
        <begin position="82"/>
        <end position="109"/>
    </location>
</feature>
<dbReference type="STRING" id="663321.REG_0633"/>